<protein>
    <submittedName>
        <fullName evidence="3">HAF family extracellular repeat protein</fullName>
    </submittedName>
</protein>
<evidence type="ECO:0000313" key="3">
    <source>
        <dbReference type="EMBL" id="MET3615849.1"/>
    </source>
</evidence>
<evidence type="ECO:0000256" key="1">
    <source>
        <dbReference type="SAM" id="SignalP"/>
    </source>
</evidence>
<name>A0ABV2J7T5_9HYPH</name>
<accession>A0ABV2J7T5</accession>
<sequence length="685" mass="70203">MKTAWQLSGLAVTLVAGTAIAPAMAQQVGPVPGSIADLGTLGGGTSQAVGVSGDGTTVIGNSNNDVFRFVQGGAMGRLQGFIQAVGGSAGQVTGINSDGTVVVGWASDRFNDQHAVMWTPATGTVDLDPVNTVYGIPRAVSGDGKVVVGELLSTWAAAFRWTKAGGLERLTFPGANGTYATGVNYDGSVIVGNGDDGSRPSRNARAYRWTATAVQDLGRLNGGDDIRATGVSGDGAVVVGYANDGNMNNAQRAYYWKDSPAGGTITNMGILSGGSISAANATNRDGSVIVGNADIDGQGQVLRGFRWTQATGMITVDKWLSDGGVTLGSNVTASATGVSADGNVVVGTLQNNHAYIARGAIPAPPSTGGMTTTTTAGLMDVTNFQQSLASTPRVSGQMQNADTVINGAHSSPLFMLLDAGQSSASFTGDGGYTIMRSAQGGLGAGEFGFGRGIEGGWTVRVAGGGQYARMDTPNAGNSVFSSGYIAPDVSYAVGGGVVATLSGYFNWGKADIRRGYLNGAANDSSFGSAATQIYGVRARVDWQDALKLASTGISPFVSYTYLNAQMNGYTETGGSFPVQFNGSREVSNAVRIGADATTPLNDQFALVTRFEYGHRFEKAGAGVSGQILGLSAFSMDGASVQQDWLRGGLGVSYKLGNGDGLVMVNTSNQTGKNTTWLSASYRMKF</sequence>
<feature type="signal peptide" evidence="1">
    <location>
        <begin position="1"/>
        <end position="25"/>
    </location>
</feature>
<dbReference type="PROSITE" id="PS51208">
    <property type="entry name" value="AUTOTRANSPORTER"/>
    <property type="match status" value="1"/>
</dbReference>
<dbReference type="Proteomes" id="UP001549047">
    <property type="component" value="Unassembled WGS sequence"/>
</dbReference>
<reference evidence="3 4" key="1">
    <citation type="submission" date="2024-06" db="EMBL/GenBank/DDBJ databases">
        <title>Genomic Encyclopedia of Type Strains, Phase IV (KMG-IV): sequencing the most valuable type-strain genomes for metagenomic binning, comparative biology and taxonomic classification.</title>
        <authorList>
            <person name="Goeker M."/>
        </authorList>
    </citation>
    <scope>NUCLEOTIDE SEQUENCE [LARGE SCALE GENOMIC DNA]</scope>
    <source>
        <strain evidence="3 4">DSM 29780</strain>
    </source>
</reference>
<evidence type="ECO:0000259" key="2">
    <source>
        <dbReference type="PROSITE" id="PS51208"/>
    </source>
</evidence>
<dbReference type="RefSeq" id="WP_354558312.1">
    <property type="nucleotide sequence ID" value="NZ_JBEPMB010000009.1"/>
</dbReference>
<comment type="caution">
    <text evidence="3">The sequence shown here is derived from an EMBL/GenBank/DDBJ whole genome shotgun (WGS) entry which is preliminary data.</text>
</comment>
<organism evidence="3 4">
    <name type="scientific">Rhizobium aquaticum</name>
    <dbReference type="NCBI Taxonomy" id="1549636"/>
    <lineage>
        <taxon>Bacteria</taxon>
        <taxon>Pseudomonadati</taxon>
        <taxon>Pseudomonadota</taxon>
        <taxon>Alphaproteobacteria</taxon>
        <taxon>Hyphomicrobiales</taxon>
        <taxon>Rhizobiaceae</taxon>
        <taxon>Rhizobium/Agrobacterium group</taxon>
        <taxon>Rhizobium</taxon>
    </lineage>
</organism>
<dbReference type="Gene3D" id="2.40.128.130">
    <property type="entry name" value="Autotransporter beta-domain"/>
    <property type="match status" value="1"/>
</dbReference>
<dbReference type="SMART" id="SM00869">
    <property type="entry name" value="Autotransporter"/>
    <property type="match status" value="1"/>
</dbReference>
<proteinExistence type="predicted"/>
<dbReference type="Pfam" id="PF03797">
    <property type="entry name" value="Autotransporter"/>
    <property type="match status" value="1"/>
</dbReference>
<feature type="chain" id="PRO_5045453860" evidence="1">
    <location>
        <begin position="26"/>
        <end position="685"/>
    </location>
</feature>
<dbReference type="EMBL" id="JBEPMB010000009">
    <property type="protein sequence ID" value="MET3615849.1"/>
    <property type="molecule type" value="Genomic_DNA"/>
</dbReference>
<keyword evidence="1" id="KW-0732">Signal</keyword>
<dbReference type="InterPro" id="IPR036709">
    <property type="entry name" value="Autotransporte_beta_dom_sf"/>
</dbReference>
<dbReference type="NCBIfam" id="TIGR02913">
    <property type="entry name" value="HAF_rpt"/>
    <property type="match status" value="1"/>
</dbReference>
<feature type="domain" description="Autotransporter" evidence="2">
    <location>
        <begin position="417"/>
        <end position="685"/>
    </location>
</feature>
<keyword evidence="4" id="KW-1185">Reference proteome</keyword>
<gene>
    <name evidence="3" type="ORF">ABID16_004196</name>
</gene>
<dbReference type="SUPFAM" id="SSF103515">
    <property type="entry name" value="Autotransporter"/>
    <property type="match status" value="1"/>
</dbReference>
<evidence type="ECO:0000313" key="4">
    <source>
        <dbReference type="Proteomes" id="UP001549047"/>
    </source>
</evidence>
<dbReference type="InterPro" id="IPR005546">
    <property type="entry name" value="Autotransporte_beta"/>
</dbReference>
<dbReference type="InterPro" id="IPR014262">
    <property type="entry name" value="HAF_rpt"/>
</dbReference>